<organism evidence="1 2">
    <name type="scientific">Ignelater luminosus</name>
    <name type="common">Cucubano</name>
    <name type="synonym">Pyrophorus luminosus</name>
    <dbReference type="NCBI Taxonomy" id="2038154"/>
    <lineage>
        <taxon>Eukaryota</taxon>
        <taxon>Metazoa</taxon>
        <taxon>Ecdysozoa</taxon>
        <taxon>Arthropoda</taxon>
        <taxon>Hexapoda</taxon>
        <taxon>Insecta</taxon>
        <taxon>Pterygota</taxon>
        <taxon>Neoptera</taxon>
        <taxon>Endopterygota</taxon>
        <taxon>Coleoptera</taxon>
        <taxon>Polyphaga</taxon>
        <taxon>Elateriformia</taxon>
        <taxon>Elateroidea</taxon>
        <taxon>Elateridae</taxon>
        <taxon>Agrypninae</taxon>
        <taxon>Pyrophorini</taxon>
        <taxon>Ignelater</taxon>
    </lineage>
</organism>
<comment type="caution">
    <text evidence="1">The sequence shown here is derived from an EMBL/GenBank/DDBJ whole genome shotgun (WGS) entry which is preliminary data.</text>
</comment>
<gene>
    <name evidence="1" type="ORF">ILUMI_04386</name>
</gene>
<name>A0A8K0DEK2_IGNLU</name>
<sequence length="589" mass="67551">MKMWIGTDAITIQQGHEENDIQTAASSKFNIKEQVSHTNRPKGKYDESYLNFGFTSTGNSDAPDAICVLCHKILANSSLAPAKLRRHFETIHSDHQGKDLHFFKRQRDSLEKSKHQMITIAKTENENATEAYYRVSYRIALNGEAHTIGETLIKPCVKDIVSCVINEQTAKKIDAVQLSNNTLIHRLELCSEYALQMDESTDVAGLAVLLVFVRYPFDKSIEEDLLMCAYLNEKTTREDIFNSMVGNMKGVVSRIQQVAERATNSHCILHRQALVTKKMPTTLKIVMDEAVKMINYIKSRSLQFRLFKILCDEMGSEHKALLLHTEVRWLSRGKALTRLYELRSELFFKAQNNKEKFIELLSNPSWLMNLAYLADIFTKCNEVNLSLQGKSVTVFNTRDKIASFERKLQFWMSTLEQNNFACFPILHECFTEINFEVDGEVSKVFLEHLNDLKASLLQYFPKTCKDDFWVQNPFSVTAKPAGLSENEYEDLIELICDSDLKQKFKDQPLNDFWANLSEEYSGLSKQAIIVLLPFTTTYLCEAGFSYYAATKTKSRNRLDATPDIRIQLSNVVPDIKKICSSRIQNHRSH</sequence>
<dbReference type="PANTHER" id="PTHR45913:SF19">
    <property type="entry name" value="LOW QUALITY PROTEIN: ZINC FINGER BED DOMAIN-CONTAINING PROTEIN 5-LIKE"/>
    <property type="match status" value="1"/>
</dbReference>
<dbReference type="SUPFAM" id="SSF53098">
    <property type="entry name" value="Ribonuclease H-like"/>
    <property type="match status" value="1"/>
</dbReference>
<reference evidence="1" key="1">
    <citation type="submission" date="2019-08" db="EMBL/GenBank/DDBJ databases">
        <title>The genome of the North American firefly Photinus pyralis.</title>
        <authorList>
            <consortium name="Photinus pyralis genome working group"/>
            <person name="Fallon T.R."/>
            <person name="Sander Lower S.E."/>
            <person name="Weng J.-K."/>
        </authorList>
    </citation>
    <scope>NUCLEOTIDE SEQUENCE</scope>
    <source>
        <strain evidence="1">TRF0915ILg1</strain>
        <tissue evidence="1">Whole body</tissue>
    </source>
</reference>
<accession>A0A8K0DEK2</accession>
<dbReference type="OrthoDB" id="8195035at2759"/>
<proteinExistence type="predicted"/>
<dbReference type="PANTHER" id="PTHR45913">
    <property type="entry name" value="EPM2A-INTERACTING PROTEIN 1"/>
    <property type="match status" value="1"/>
</dbReference>
<dbReference type="InterPro" id="IPR012337">
    <property type="entry name" value="RNaseH-like_sf"/>
</dbReference>
<dbReference type="EMBL" id="VTPC01001491">
    <property type="protein sequence ID" value="KAF2901803.1"/>
    <property type="molecule type" value="Genomic_DNA"/>
</dbReference>
<keyword evidence="2" id="KW-1185">Reference proteome</keyword>
<evidence type="ECO:0000313" key="1">
    <source>
        <dbReference type="EMBL" id="KAF2901803.1"/>
    </source>
</evidence>
<dbReference type="Proteomes" id="UP000801492">
    <property type="component" value="Unassembled WGS sequence"/>
</dbReference>
<evidence type="ECO:0000313" key="2">
    <source>
        <dbReference type="Proteomes" id="UP000801492"/>
    </source>
</evidence>
<protein>
    <recommendedName>
        <fullName evidence="3">Zinc finger BED domain-containing protein 5</fullName>
    </recommendedName>
</protein>
<evidence type="ECO:0008006" key="3">
    <source>
        <dbReference type="Google" id="ProtNLM"/>
    </source>
</evidence>
<dbReference type="AlphaFoldDB" id="A0A8K0DEK2"/>